<dbReference type="InterPro" id="IPR044477">
    <property type="entry name" value="FDH-like"/>
</dbReference>
<dbReference type="CDD" id="cd19162">
    <property type="entry name" value="AKR_FDH"/>
    <property type="match status" value="1"/>
</dbReference>
<dbReference type="OrthoDB" id="9768851at2"/>
<dbReference type="RefSeq" id="WP_144588211.1">
    <property type="nucleotide sequence ID" value="NZ_VJWX01000114.1"/>
</dbReference>
<dbReference type="Pfam" id="PF00248">
    <property type="entry name" value="Aldo_ket_red"/>
    <property type="match status" value="1"/>
</dbReference>
<proteinExistence type="predicted"/>
<dbReference type="AlphaFoldDB" id="A0A558CSW1"/>
<dbReference type="Gene3D" id="3.20.20.100">
    <property type="entry name" value="NADP-dependent oxidoreductase domain"/>
    <property type="match status" value="1"/>
</dbReference>
<dbReference type="EMBL" id="VJWX01000114">
    <property type="protein sequence ID" value="TVT51855.1"/>
    <property type="molecule type" value="Genomic_DNA"/>
</dbReference>
<dbReference type="PANTHER" id="PTHR42686">
    <property type="entry name" value="GH17980P-RELATED"/>
    <property type="match status" value="1"/>
</dbReference>
<reference evidence="2 3" key="2">
    <citation type="submission" date="2019-08" db="EMBL/GenBank/DDBJ databases">
        <title>Amycolatopsis acidicola sp. nov., isolated from peat swamp forest soil.</title>
        <authorList>
            <person name="Srisuk N."/>
        </authorList>
    </citation>
    <scope>NUCLEOTIDE SEQUENCE [LARGE SCALE GENOMIC DNA]</scope>
    <source>
        <strain evidence="2 3">TBRC 6029</strain>
    </source>
</reference>
<dbReference type="InterPro" id="IPR036812">
    <property type="entry name" value="NAD(P)_OxRdtase_dom_sf"/>
</dbReference>
<protein>
    <submittedName>
        <fullName evidence="2">Aldo/keto reductase</fullName>
    </submittedName>
</protein>
<dbReference type="InterPro" id="IPR023210">
    <property type="entry name" value="NADP_OxRdtase_dom"/>
</dbReference>
<dbReference type="GO" id="GO:0005829">
    <property type="term" value="C:cytosol"/>
    <property type="evidence" value="ECO:0007669"/>
    <property type="project" value="TreeGrafter"/>
</dbReference>
<keyword evidence="3" id="KW-1185">Reference proteome</keyword>
<comment type="caution">
    <text evidence="2">The sequence shown here is derived from an EMBL/GenBank/DDBJ whole genome shotgun (WGS) entry which is preliminary data.</text>
</comment>
<dbReference type="InterPro" id="IPR020471">
    <property type="entry name" value="AKR"/>
</dbReference>
<reference evidence="2 3" key="1">
    <citation type="submission" date="2019-07" db="EMBL/GenBank/DDBJ databases">
        <authorList>
            <person name="Duangmal K."/>
            <person name="Teo W.F.A."/>
        </authorList>
    </citation>
    <scope>NUCLEOTIDE SEQUENCE [LARGE SCALE GENOMIC DNA]</scope>
    <source>
        <strain evidence="2 3">TBRC 6029</strain>
    </source>
</reference>
<organism evidence="2 3">
    <name type="scientific">Amycolatopsis rhizosphaerae</name>
    <dbReference type="NCBI Taxonomy" id="2053003"/>
    <lineage>
        <taxon>Bacteria</taxon>
        <taxon>Bacillati</taxon>
        <taxon>Actinomycetota</taxon>
        <taxon>Actinomycetes</taxon>
        <taxon>Pseudonocardiales</taxon>
        <taxon>Pseudonocardiaceae</taxon>
        <taxon>Amycolatopsis</taxon>
    </lineage>
</organism>
<sequence length="318" mass="33515">MSDLLPGRFALGTANLGNLYAPMSDGQAHAVLEAAWDAGVRYFDTAPHYGLGLSERRLGAFLATKPRDEFVVSTKAGRLLVPDPAGAAGLDLAHLFHVPADRRRVWDFSADGVRRSLEGSLANLGLDRVDLLYLHDPEEYDLGKALAEGLPALAGLRAEGAVSGIGIGSKSAPALAAGARSGLLDVLMVAGRFTLLDQEALDELLPECRARGLDLAAAGVFNSGLLATPSPSETARYEYGAVPPGILVRAREIAAVCAEFAVDLPTAALHYPLREAAVATVVAGAATPEEVRQNARRLEGPVPGELWTTLREKGLIRQ</sequence>
<dbReference type="SUPFAM" id="SSF51430">
    <property type="entry name" value="NAD(P)-linked oxidoreductase"/>
    <property type="match status" value="1"/>
</dbReference>
<feature type="domain" description="NADP-dependent oxidoreductase" evidence="1">
    <location>
        <begin position="10"/>
        <end position="312"/>
    </location>
</feature>
<gene>
    <name evidence="2" type="ORF">FNH05_14020</name>
</gene>
<dbReference type="PANTHER" id="PTHR42686:SF1">
    <property type="entry name" value="GH17980P-RELATED"/>
    <property type="match status" value="1"/>
</dbReference>
<evidence type="ECO:0000259" key="1">
    <source>
        <dbReference type="Pfam" id="PF00248"/>
    </source>
</evidence>
<accession>A0A558CSW1</accession>
<dbReference type="Proteomes" id="UP000320011">
    <property type="component" value="Unassembled WGS sequence"/>
</dbReference>
<evidence type="ECO:0000313" key="3">
    <source>
        <dbReference type="Proteomes" id="UP000320011"/>
    </source>
</evidence>
<dbReference type="GO" id="GO:0016491">
    <property type="term" value="F:oxidoreductase activity"/>
    <property type="evidence" value="ECO:0007669"/>
    <property type="project" value="InterPro"/>
</dbReference>
<name>A0A558CSW1_9PSEU</name>
<evidence type="ECO:0000313" key="2">
    <source>
        <dbReference type="EMBL" id="TVT51855.1"/>
    </source>
</evidence>